<organism evidence="1 2">
    <name type="scientific">Camellia lanceoleosa</name>
    <dbReference type="NCBI Taxonomy" id="1840588"/>
    <lineage>
        <taxon>Eukaryota</taxon>
        <taxon>Viridiplantae</taxon>
        <taxon>Streptophyta</taxon>
        <taxon>Embryophyta</taxon>
        <taxon>Tracheophyta</taxon>
        <taxon>Spermatophyta</taxon>
        <taxon>Magnoliopsida</taxon>
        <taxon>eudicotyledons</taxon>
        <taxon>Gunneridae</taxon>
        <taxon>Pentapetalae</taxon>
        <taxon>asterids</taxon>
        <taxon>Ericales</taxon>
        <taxon>Theaceae</taxon>
        <taxon>Camellia</taxon>
    </lineage>
</organism>
<keyword evidence="1" id="KW-0808">Transferase</keyword>
<gene>
    <name evidence="1" type="ORF">LOK49_LG11G00027</name>
</gene>
<keyword evidence="2" id="KW-1185">Reference proteome</keyword>
<accession>A0ACC0FZA4</accession>
<proteinExistence type="predicted"/>
<dbReference type="Proteomes" id="UP001060215">
    <property type="component" value="Chromosome 12"/>
</dbReference>
<evidence type="ECO:0000313" key="1">
    <source>
        <dbReference type="EMBL" id="KAI7993467.1"/>
    </source>
</evidence>
<protein>
    <submittedName>
        <fullName evidence="1">GPI ethanolamine phosphate transferase 3</fullName>
    </submittedName>
</protein>
<sequence>MDGVRWRMREWPLSSVFILILLLHCVGILFFTRGFLLTRTELPHYSNCSDVSQSPCLQPHPPSYASPRHPNLNPDQSCWTKPVIDRLVIIVLDALRFDFVAPSTFFEEKKPWMDKLQVLQKLACREGSSAKIFKSIADPPTTSLQRLKGLTTGGLPTFIDVGNSFGAPAIVEDNLIYQLVHNGKRVIMMGDDTWLQLFPHHFNKSYPFPSFNVKDLHTVDNGCTTHLFPSLYEEDWDVLIAHFLGVDHAGHIFGVNSIPMTEKLDQYNVILENVVEMLESQSGPGGLHENTLLLVMGDHGQTINGDHGGGTAEEVETAIFVMGLKKPPSSLLLEHDTSSCQLDLDGRLVCISSIQQIDFAVTVSALLGVPFPFGSIGRVNPELYALASGTWNFESSKEGIYQNQSNMEEWMQNYVNVLCINSWQVKRYIDIYSASSVIGFSNEDLLHLSAMYSQAMENWSNTMINLLLHKNESCHTSLPDLRRQTDAYFSFLASVAELARSKWTEFNLKMMGIGFGVILISLLVHLLAIRRLDKLCGVYFLSHAKSGISFGLTFSCLVVVIRACSFLSNSYILEEGKVASFLAATTGMLNLRYSIMKGKMLMEAVVFVLLISILRFTIELGLSKQAVSSVLLDICPSWIAELVPVLALVVLAFMLLKSIAHSSCQRIIKYVIIGTILSYLLIAAYWASESKLLNLPLPKGIRRNFIPQIIYIIGCAQLSSLALLRFLTEEKTPNWEENVVFKMVAMLSSWSSTVIILSGRQGPLVALASIIGGWCIMRLKSFEQDCKKGTPGTLSLYSSPVTQWSLIAVCLFFCTGHWCAFDGLHYAAAFIGFEEFILVPQAILLSIDTFGFSHILPIFGLPFLVAPQLPFGQGEQQRKRFFFMQLSQVYLMYGFITAISITFTILCVTIQRRHLMVWGLFAPKFVFDVAGLILTDVLIFLAVLYYDFLGQK</sequence>
<comment type="caution">
    <text evidence="1">The sequence shown here is derived from an EMBL/GenBank/DDBJ whole genome shotgun (WGS) entry which is preliminary data.</text>
</comment>
<dbReference type="EMBL" id="CM045769">
    <property type="protein sequence ID" value="KAI7993467.1"/>
    <property type="molecule type" value="Genomic_DNA"/>
</dbReference>
<evidence type="ECO:0000313" key="2">
    <source>
        <dbReference type="Proteomes" id="UP001060215"/>
    </source>
</evidence>
<reference evidence="1 2" key="1">
    <citation type="journal article" date="2022" name="Plant J.">
        <title>Chromosome-level genome of Camellia lanceoleosa provides a valuable resource for understanding genome evolution and self-incompatibility.</title>
        <authorList>
            <person name="Gong W."/>
            <person name="Xiao S."/>
            <person name="Wang L."/>
            <person name="Liao Z."/>
            <person name="Chang Y."/>
            <person name="Mo W."/>
            <person name="Hu G."/>
            <person name="Li W."/>
            <person name="Zhao G."/>
            <person name="Zhu H."/>
            <person name="Hu X."/>
            <person name="Ji K."/>
            <person name="Xiang X."/>
            <person name="Song Q."/>
            <person name="Yuan D."/>
            <person name="Jin S."/>
            <person name="Zhang L."/>
        </authorList>
    </citation>
    <scope>NUCLEOTIDE SEQUENCE [LARGE SCALE GENOMIC DNA]</scope>
    <source>
        <strain evidence="1">SQ_2022a</strain>
    </source>
</reference>
<name>A0ACC0FZA4_9ERIC</name>